<accession>A0ABU7MIT5</accession>
<reference evidence="2 3" key="1">
    <citation type="submission" date="2024-01" db="EMBL/GenBank/DDBJ databases">
        <title>Draft genome sequence of Gordonia sp. LSe1-13.</title>
        <authorList>
            <person name="Suphannarot A."/>
            <person name="Mingma R."/>
        </authorList>
    </citation>
    <scope>NUCLEOTIDE SEQUENCE [LARGE SCALE GENOMIC DNA]</scope>
    <source>
        <strain evidence="2 3">LSe1-13</strain>
    </source>
</reference>
<dbReference type="Gene3D" id="3.40.50.1010">
    <property type="entry name" value="5'-nuclease"/>
    <property type="match status" value="1"/>
</dbReference>
<dbReference type="Proteomes" id="UP001347146">
    <property type="component" value="Unassembled WGS sequence"/>
</dbReference>
<name>A0ABU7MIT5_9ACTN</name>
<dbReference type="Pfam" id="PF01936">
    <property type="entry name" value="NYN"/>
    <property type="match status" value="1"/>
</dbReference>
<organism evidence="2 3">
    <name type="scientific">Gordonia sesuvii</name>
    <dbReference type="NCBI Taxonomy" id="3116777"/>
    <lineage>
        <taxon>Bacteria</taxon>
        <taxon>Bacillati</taxon>
        <taxon>Actinomycetota</taxon>
        <taxon>Actinomycetes</taxon>
        <taxon>Mycobacteriales</taxon>
        <taxon>Gordoniaceae</taxon>
        <taxon>Gordonia</taxon>
    </lineage>
</organism>
<sequence>MNSASVFVDGGPFYDALHARACSVDIDYAALANTLAAPAETTAMSYYMSLIPAEPYPARTRHHRAVLDMVRSQGFEVRTGRTEVVYSAFIERGVEALMSTDIVRTATTTDVDTIVLVSQRPELLPAVEAAQAAGKTVRVAYFVNRFEPSPSELADAADVFTEITVDDILALPLIGPTRHRVVGHAASQLAAAGVGQTPPE</sequence>
<comment type="caution">
    <text evidence="2">The sequence shown here is derived from an EMBL/GenBank/DDBJ whole genome shotgun (WGS) entry which is preliminary data.</text>
</comment>
<dbReference type="PANTHER" id="PTHR35458:SF8">
    <property type="entry name" value="SLR0650 PROTEIN"/>
    <property type="match status" value="1"/>
</dbReference>
<dbReference type="InterPro" id="IPR047140">
    <property type="entry name" value="LabA"/>
</dbReference>
<proteinExistence type="predicted"/>
<dbReference type="RefSeq" id="WP_330435794.1">
    <property type="nucleotide sequence ID" value="NZ_JAZDUF010000008.1"/>
</dbReference>
<feature type="domain" description="NYN" evidence="1">
    <location>
        <begin position="5"/>
        <end position="163"/>
    </location>
</feature>
<gene>
    <name evidence="2" type="ORF">VZC37_22030</name>
</gene>
<dbReference type="PANTHER" id="PTHR35458">
    <property type="entry name" value="SLR0755 PROTEIN"/>
    <property type="match status" value="1"/>
</dbReference>
<dbReference type="EMBL" id="JAZDUF010000008">
    <property type="protein sequence ID" value="MEE3853031.1"/>
    <property type="molecule type" value="Genomic_DNA"/>
</dbReference>
<evidence type="ECO:0000259" key="1">
    <source>
        <dbReference type="Pfam" id="PF01936"/>
    </source>
</evidence>
<dbReference type="InterPro" id="IPR021139">
    <property type="entry name" value="NYN"/>
</dbReference>
<protein>
    <submittedName>
        <fullName evidence="2">NYN domain-containing protein</fullName>
    </submittedName>
</protein>
<evidence type="ECO:0000313" key="3">
    <source>
        <dbReference type="Proteomes" id="UP001347146"/>
    </source>
</evidence>
<evidence type="ECO:0000313" key="2">
    <source>
        <dbReference type="EMBL" id="MEE3853031.1"/>
    </source>
</evidence>
<keyword evidence="3" id="KW-1185">Reference proteome</keyword>